<organism evidence="1 2">
    <name type="scientific">Mycena metata</name>
    <dbReference type="NCBI Taxonomy" id="1033252"/>
    <lineage>
        <taxon>Eukaryota</taxon>
        <taxon>Fungi</taxon>
        <taxon>Dikarya</taxon>
        <taxon>Basidiomycota</taxon>
        <taxon>Agaricomycotina</taxon>
        <taxon>Agaricomycetes</taxon>
        <taxon>Agaricomycetidae</taxon>
        <taxon>Agaricales</taxon>
        <taxon>Marasmiineae</taxon>
        <taxon>Mycenaceae</taxon>
        <taxon>Mycena</taxon>
    </lineage>
</organism>
<dbReference type="Proteomes" id="UP001215598">
    <property type="component" value="Unassembled WGS sequence"/>
</dbReference>
<dbReference type="AlphaFoldDB" id="A0AAD7K0A4"/>
<accession>A0AAD7K0A4</accession>
<dbReference type="InterPro" id="IPR008979">
    <property type="entry name" value="Galactose-bd-like_sf"/>
</dbReference>
<name>A0AAD7K0A4_9AGAR</name>
<dbReference type="EMBL" id="JARKIB010000010">
    <property type="protein sequence ID" value="KAJ7775546.1"/>
    <property type="molecule type" value="Genomic_DNA"/>
</dbReference>
<gene>
    <name evidence="1" type="ORF">B0H16DRAFT_1507809</name>
</gene>
<dbReference type="Gene3D" id="2.60.120.260">
    <property type="entry name" value="Galactose-binding domain-like"/>
    <property type="match status" value="2"/>
</dbReference>
<dbReference type="SUPFAM" id="SSF49785">
    <property type="entry name" value="Galactose-binding domain-like"/>
    <property type="match status" value="1"/>
</dbReference>
<comment type="caution">
    <text evidence="1">The sequence shown here is derived from an EMBL/GenBank/DDBJ whole genome shotgun (WGS) entry which is preliminary data.</text>
</comment>
<keyword evidence="2" id="KW-1185">Reference proteome</keyword>
<proteinExistence type="predicted"/>
<evidence type="ECO:0000313" key="1">
    <source>
        <dbReference type="EMBL" id="KAJ7775546.1"/>
    </source>
</evidence>
<reference evidence="1" key="1">
    <citation type="submission" date="2023-03" db="EMBL/GenBank/DDBJ databases">
        <title>Massive genome expansion in bonnet fungi (Mycena s.s.) driven by repeated elements and novel gene families across ecological guilds.</title>
        <authorList>
            <consortium name="Lawrence Berkeley National Laboratory"/>
            <person name="Harder C.B."/>
            <person name="Miyauchi S."/>
            <person name="Viragh M."/>
            <person name="Kuo A."/>
            <person name="Thoen E."/>
            <person name="Andreopoulos B."/>
            <person name="Lu D."/>
            <person name="Skrede I."/>
            <person name="Drula E."/>
            <person name="Henrissat B."/>
            <person name="Morin E."/>
            <person name="Kohler A."/>
            <person name="Barry K."/>
            <person name="LaButti K."/>
            <person name="Morin E."/>
            <person name="Salamov A."/>
            <person name="Lipzen A."/>
            <person name="Mereny Z."/>
            <person name="Hegedus B."/>
            <person name="Baldrian P."/>
            <person name="Stursova M."/>
            <person name="Weitz H."/>
            <person name="Taylor A."/>
            <person name="Grigoriev I.V."/>
            <person name="Nagy L.G."/>
            <person name="Martin F."/>
            <person name="Kauserud H."/>
        </authorList>
    </citation>
    <scope>NUCLEOTIDE SEQUENCE</scope>
    <source>
        <strain evidence="1">CBHHK182m</strain>
    </source>
</reference>
<evidence type="ECO:0008006" key="3">
    <source>
        <dbReference type="Google" id="ProtNLM"/>
    </source>
</evidence>
<protein>
    <recommendedName>
        <fullName evidence="3">Lectin</fullName>
    </recommendedName>
</protein>
<evidence type="ECO:0000313" key="2">
    <source>
        <dbReference type="Proteomes" id="UP001215598"/>
    </source>
</evidence>
<sequence>MVRLYLYSVISLLVAGAVFPIGLAAQNVTSALSLSSSKWIWNSATATASAQVGLRKVLTPPLGKSLMAAEIIISSDINFQLYVNGDYVGTGDRPSFGHRFCVDLLPSYNVFAVNASTTVSGADDGGLVATILVTYTDGTTDTLVTDSSWRAKGPPPPGWETLCFDDTTWPAATVVGSYGVSPWQNVVVALPLDPPVVALTNAAWVWTSPVPASGGVPVGPRAFRRTFTPDPNQIPASATIIISADNEYNLYVNGVSVGNGTNWAVAQRYTINFASPPSTLVLAVLATNLDAGSPAGLLVSMEVNMAPRGRNNCIAGVFLTTDGLWKSTAGAIPAGFQQPDYDDSTWPAVASQGAYGIAPWAQLTVTPVPTPVTV</sequence>